<feature type="region of interest" description="Disordered" evidence="1">
    <location>
        <begin position="47"/>
        <end position="70"/>
    </location>
</feature>
<evidence type="ECO:0000256" key="1">
    <source>
        <dbReference type="SAM" id="MobiDB-lite"/>
    </source>
</evidence>
<dbReference type="Proteomes" id="UP000275267">
    <property type="component" value="Unassembled WGS sequence"/>
</dbReference>
<gene>
    <name evidence="2" type="ORF">C2845_PM18G05750</name>
</gene>
<keyword evidence="3" id="KW-1185">Reference proteome</keyword>
<dbReference type="AlphaFoldDB" id="A0A3L6PJH9"/>
<sequence length="136" mass="15051">MLLLKSANQNVRNNVDQNIFFSGSNARDEDDTKSDKELPHTLTVLVSSSDENVPKESSHARSKLSATDTRKPLRDCLHNVVEPHDALPVLDTPVCIAHKASKIDASISYPEPADHVNKRLKPTRPVKHTPTSIQIV</sequence>
<evidence type="ECO:0000313" key="2">
    <source>
        <dbReference type="EMBL" id="RLM59056.1"/>
    </source>
</evidence>
<organism evidence="2 3">
    <name type="scientific">Panicum miliaceum</name>
    <name type="common">Proso millet</name>
    <name type="synonym">Broomcorn millet</name>
    <dbReference type="NCBI Taxonomy" id="4540"/>
    <lineage>
        <taxon>Eukaryota</taxon>
        <taxon>Viridiplantae</taxon>
        <taxon>Streptophyta</taxon>
        <taxon>Embryophyta</taxon>
        <taxon>Tracheophyta</taxon>
        <taxon>Spermatophyta</taxon>
        <taxon>Magnoliopsida</taxon>
        <taxon>Liliopsida</taxon>
        <taxon>Poales</taxon>
        <taxon>Poaceae</taxon>
        <taxon>PACMAD clade</taxon>
        <taxon>Panicoideae</taxon>
        <taxon>Panicodae</taxon>
        <taxon>Paniceae</taxon>
        <taxon>Panicinae</taxon>
        <taxon>Panicum</taxon>
        <taxon>Panicum sect. Panicum</taxon>
    </lineage>
</organism>
<reference evidence="3" key="1">
    <citation type="journal article" date="2019" name="Nat. Commun.">
        <title>The genome of broomcorn millet.</title>
        <authorList>
            <person name="Zou C."/>
            <person name="Miki D."/>
            <person name="Li D."/>
            <person name="Tang Q."/>
            <person name="Xiao L."/>
            <person name="Rajput S."/>
            <person name="Deng P."/>
            <person name="Jia W."/>
            <person name="Huang R."/>
            <person name="Zhang M."/>
            <person name="Sun Y."/>
            <person name="Hu J."/>
            <person name="Fu X."/>
            <person name="Schnable P.S."/>
            <person name="Li F."/>
            <person name="Zhang H."/>
            <person name="Feng B."/>
            <person name="Zhu X."/>
            <person name="Liu R."/>
            <person name="Schnable J.C."/>
            <person name="Zhu J.-K."/>
            <person name="Zhang H."/>
        </authorList>
    </citation>
    <scope>NUCLEOTIDE SEQUENCE [LARGE SCALE GENOMIC DNA]</scope>
</reference>
<accession>A0A3L6PJH9</accession>
<comment type="caution">
    <text evidence="2">The sequence shown here is derived from an EMBL/GenBank/DDBJ whole genome shotgun (WGS) entry which is preliminary data.</text>
</comment>
<evidence type="ECO:0000313" key="3">
    <source>
        <dbReference type="Proteomes" id="UP000275267"/>
    </source>
</evidence>
<dbReference type="EMBL" id="PQIB02000017">
    <property type="protein sequence ID" value="RLM59056.1"/>
    <property type="molecule type" value="Genomic_DNA"/>
</dbReference>
<protein>
    <submittedName>
        <fullName evidence="2">Uncharacterized protein</fullName>
    </submittedName>
</protein>
<dbReference type="OrthoDB" id="10510949at2759"/>
<name>A0A3L6PJH9_PANMI</name>
<proteinExistence type="predicted"/>